<dbReference type="SMART" id="SM00268">
    <property type="entry name" value="ACTIN"/>
    <property type="match status" value="1"/>
</dbReference>
<evidence type="ECO:0000256" key="6">
    <source>
        <dbReference type="SAM" id="MobiDB-lite"/>
    </source>
</evidence>
<evidence type="ECO:0000256" key="5">
    <source>
        <dbReference type="SAM" id="Coils"/>
    </source>
</evidence>
<dbReference type="CDD" id="cd10211">
    <property type="entry name" value="ASKHA_NBD_Arp5"/>
    <property type="match status" value="1"/>
</dbReference>
<sequence length="766" mass="86843">MTITRVNRFIEERSRPPVPADGNWPTPKIHPAAEFPFKGLQKAQPEGYAQSAGTPTESAIVVDVGASTLKVGWSFDKNPRYLIPPLLAKYKDRKYNKYCAFVGSDAYADATTRGQIRNAFESYTSVPVAWDVMEGILDYTFIKLGVTGEGSINRPIVMTEPVANLGYTRRTMNELLFEGYGALSVSYGLDSLFSYRYNKGTSGLIVSSGHAATHVIPVLDRKPRLHSCARLNWGGSQAQEYLMKLIRLKFPHFPARLYMEQMESYLKQFAYMSKDYQQEVAHYLDWAGLEAGNDIIIQYPFTEQVVVEKSAEEIARQEERKKESGRRLQEQAAKMRLDKLVKKEQDLQYYEDVLQQYQNAPTKKEQKRILDDEEFKDEAAIERIIKDLKQKIQKSRNKDLGNPADEASLEEQLNKFPLLEVPDDQLDEDGVKEKRHQRLMKSGVEARIRAKQEKERERARIAEEKRLDEEHRINRPSDWIAGRRAQRSALLAKIKEQARAKADSSNRKGLASQARMKTLANLASDGPKRKRRGGGDYDDDFGANDEDWGVYRSVAREEASDDEEPEPEPEVELRAVERELLEYDVNFTENDTLDAQNDWTKSLMHAFLRGPLPGGEESQREMHQLHLNVERIRVPEVIFQPSIAGVDQAGIVEIIEGIVMNRFNDPAQQRALLKDVFVTGGNTLFRNFEERLGSELVSALPTDFTTNVRAASDPVLDAWRGAASWWSGSGTSEKAAATVTKAEYLEKGSDYTKEHELGNSISPAFG</sequence>
<proteinExistence type="inferred from homology"/>
<protein>
    <submittedName>
        <fullName evidence="7">Nuclear actin-protein involved in chromatin remodeling</fullName>
    </submittedName>
</protein>
<reference evidence="7 8" key="1">
    <citation type="submission" date="2022-12" db="EMBL/GenBank/DDBJ databases">
        <title>Genomic features and morphological characterization of a novel Knufia sp. strain isolated from spacecraft assembly facility.</title>
        <authorList>
            <person name="Teixeira M."/>
            <person name="Chander A.M."/>
            <person name="Stajich J.E."/>
            <person name="Venkateswaran K."/>
        </authorList>
    </citation>
    <scope>NUCLEOTIDE SEQUENCE [LARGE SCALE GENOMIC DNA]</scope>
    <source>
        <strain evidence="7 8">FJI-L2-BK-P2</strain>
    </source>
</reference>
<evidence type="ECO:0000313" key="7">
    <source>
        <dbReference type="EMBL" id="KAK5955684.1"/>
    </source>
</evidence>
<name>A0AAN8I7C3_9EURO</name>
<dbReference type="Proteomes" id="UP001316803">
    <property type="component" value="Unassembled WGS sequence"/>
</dbReference>
<dbReference type="PANTHER" id="PTHR11937">
    <property type="entry name" value="ACTIN"/>
    <property type="match status" value="1"/>
</dbReference>
<evidence type="ECO:0000256" key="2">
    <source>
        <dbReference type="ARBA" id="ARBA00006752"/>
    </source>
</evidence>
<accession>A0AAN8I7C3</accession>
<comment type="subcellular location">
    <subcellularLocation>
        <location evidence="1">Nucleus</location>
    </subcellularLocation>
</comment>
<gene>
    <name evidence="7" type="primary">ARP5</name>
    <name evidence="7" type="ORF">OHC33_003325</name>
</gene>
<comment type="similarity">
    <text evidence="2 4">Belongs to the actin family.</text>
</comment>
<feature type="coiled-coil region" evidence="5">
    <location>
        <begin position="307"/>
        <end position="398"/>
    </location>
</feature>
<organism evidence="7 8">
    <name type="scientific">Knufia fluminis</name>
    <dbReference type="NCBI Taxonomy" id="191047"/>
    <lineage>
        <taxon>Eukaryota</taxon>
        <taxon>Fungi</taxon>
        <taxon>Dikarya</taxon>
        <taxon>Ascomycota</taxon>
        <taxon>Pezizomycotina</taxon>
        <taxon>Eurotiomycetes</taxon>
        <taxon>Chaetothyriomycetidae</taxon>
        <taxon>Chaetothyriales</taxon>
        <taxon>Trichomeriaceae</taxon>
        <taxon>Knufia</taxon>
    </lineage>
</organism>
<dbReference type="Gene3D" id="3.90.640.10">
    <property type="entry name" value="Actin, Chain A, domain 4"/>
    <property type="match status" value="2"/>
</dbReference>
<dbReference type="Pfam" id="PF00022">
    <property type="entry name" value="Actin"/>
    <property type="match status" value="2"/>
</dbReference>
<evidence type="ECO:0000256" key="1">
    <source>
        <dbReference type="ARBA" id="ARBA00004123"/>
    </source>
</evidence>
<feature type="region of interest" description="Disordered" evidence="6">
    <location>
        <begin position="520"/>
        <end position="542"/>
    </location>
</feature>
<keyword evidence="3" id="KW-0539">Nucleus</keyword>
<keyword evidence="5" id="KW-0175">Coiled coil</keyword>
<evidence type="ECO:0000256" key="3">
    <source>
        <dbReference type="ARBA" id="ARBA00023242"/>
    </source>
</evidence>
<evidence type="ECO:0000256" key="4">
    <source>
        <dbReference type="RuleBase" id="RU000487"/>
    </source>
</evidence>
<dbReference type="SUPFAM" id="SSF53067">
    <property type="entry name" value="Actin-like ATPase domain"/>
    <property type="match status" value="2"/>
</dbReference>
<dbReference type="FunFam" id="3.30.420.40:FF:000048">
    <property type="entry name" value="ARP5 actin-related protein 5 homolog"/>
    <property type="match status" value="1"/>
</dbReference>
<evidence type="ECO:0000313" key="8">
    <source>
        <dbReference type="Proteomes" id="UP001316803"/>
    </source>
</evidence>
<dbReference type="AlphaFoldDB" id="A0AAN8I7C3"/>
<dbReference type="GO" id="GO:0005634">
    <property type="term" value="C:nucleus"/>
    <property type="evidence" value="ECO:0007669"/>
    <property type="project" value="UniProtKB-SubCell"/>
</dbReference>
<comment type="caution">
    <text evidence="7">The sequence shown here is derived from an EMBL/GenBank/DDBJ whole genome shotgun (WGS) entry which is preliminary data.</text>
</comment>
<dbReference type="InterPro" id="IPR004000">
    <property type="entry name" value="Actin"/>
</dbReference>
<dbReference type="EMBL" id="JAKLMC020000006">
    <property type="protein sequence ID" value="KAK5955684.1"/>
    <property type="molecule type" value="Genomic_DNA"/>
</dbReference>
<keyword evidence="8" id="KW-1185">Reference proteome</keyword>
<dbReference type="Gene3D" id="3.30.420.40">
    <property type="match status" value="4"/>
</dbReference>
<dbReference type="InterPro" id="IPR043129">
    <property type="entry name" value="ATPase_NBD"/>
</dbReference>